<dbReference type="Proteomes" id="UP000759537">
    <property type="component" value="Unassembled WGS sequence"/>
</dbReference>
<dbReference type="InterPro" id="IPR047038">
    <property type="entry name" value="eEF3_chromodomain-like_sf"/>
</dbReference>
<feature type="compositionally biased region" description="Low complexity" evidence="3">
    <location>
        <begin position="296"/>
        <end position="309"/>
    </location>
</feature>
<accession>A0A9P5MZF9</accession>
<dbReference type="SUPFAM" id="SSF54160">
    <property type="entry name" value="Chromo domain-like"/>
    <property type="match status" value="1"/>
</dbReference>
<dbReference type="InterPro" id="IPR015688">
    <property type="entry name" value="eEF3_ABC2_chromodomain-like"/>
</dbReference>
<name>A0A9P5MZF9_9AGAM</name>
<dbReference type="PANTHER" id="PTHR19211">
    <property type="entry name" value="ATP-BINDING TRANSPORT PROTEIN-RELATED"/>
    <property type="match status" value="1"/>
</dbReference>
<reference evidence="5" key="2">
    <citation type="journal article" date="2020" name="Nat. Commun.">
        <title>Large-scale genome sequencing of mycorrhizal fungi provides insights into the early evolution of symbiotic traits.</title>
        <authorList>
            <person name="Miyauchi S."/>
            <person name="Kiss E."/>
            <person name="Kuo A."/>
            <person name="Drula E."/>
            <person name="Kohler A."/>
            <person name="Sanchez-Garcia M."/>
            <person name="Morin E."/>
            <person name="Andreopoulos B."/>
            <person name="Barry K.W."/>
            <person name="Bonito G."/>
            <person name="Buee M."/>
            <person name="Carver A."/>
            <person name="Chen C."/>
            <person name="Cichocki N."/>
            <person name="Clum A."/>
            <person name="Culley D."/>
            <person name="Crous P.W."/>
            <person name="Fauchery L."/>
            <person name="Girlanda M."/>
            <person name="Hayes R.D."/>
            <person name="Keri Z."/>
            <person name="LaButti K."/>
            <person name="Lipzen A."/>
            <person name="Lombard V."/>
            <person name="Magnuson J."/>
            <person name="Maillard F."/>
            <person name="Murat C."/>
            <person name="Nolan M."/>
            <person name="Ohm R.A."/>
            <person name="Pangilinan J."/>
            <person name="Pereira M.F."/>
            <person name="Perotto S."/>
            <person name="Peter M."/>
            <person name="Pfister S."/>
            <person name="Riley R."/>
            <person name="Sitrit Y."/>
            <person name="Stielow J.B."/>
            <person name="Szollosi G."/>
            <person name="Zifcakova L."/>
            <person name="Stursova M."/>
            <person name="Spatafora J.W."/>
            <person name="Tedersoo L."/>
            <person name="Vaario L.M."/>
            <person name="Yamada A."/>
            <person name="Yan M."/>
            <person name="Wang P."/>
            <person name="Xu J."/>
            <person name="Bruns T."/>
            <person name="Baldrian P."/>
            <person name="Vilgalys R."/>
            <person name="Dunand C."/>
            <person name="Henrissat B."/>
            <person name="Grigoriev I.V."/>
            <person name="Hibbett D."/>
            <person name="Nagy L.G."/>
            <person name="Martin F.M."/>
        </authorList>
    </citation>
    <scope>NUCLEOTIDE SEQUENCE</scope>
    <source>
        <strain evidence="5">Prilba</strain>
    </source>
</reference>
<evidence type="ECO:0000256" key="2">
    <source>
        <dbReference type="ARBA" id="ARBA00022737"/>
    </source>
</evidence>
<gene>
    <name evidence="5" type="ORF">DFH94DRAFT_626688</name>
</gene>
<evidence type="ECO:0000256" key="1">
    <source>
        <dbReference type="ARBA" id="ARBA00022490"/>
    </source>
</evidence>
<feature type="compositionally biased region" description="Polar residues" evidence="3">
    <location>
        <begin position="283"/>
        <end position="295"/>
    </location>
</feature>
<dbReference type="OrthoDB" id="2110130at2759"/>
<proteinExistence type="predicted"/>
<dbReference type="InterPro" id="IPR050611">
    <property type="entry name" value="ABCF"/>
</dbReference>
<keyword evidence="1" id="KW-0963">Cytoplasm</keyword>
<dbReference type="PROSITE" id="PS50013">
    <property type="entry name" value="CHROMO_2"/>
    <property type="match status" value="1"/>
</dbReference>
<keyword evidence="6" id="KW-1185">Reference proteome</keyword>
<sequence length="386" mass="42974">MKVLTVSAASVSIAYDRCDVTTLTPGQADPYNTGAPNYPDPERHLEKTPIQYIQWRFQDGHDHKALLNKDFFGKNGQRRKLEVSVFPCSSCLLRIEHIACSLSWVVKNCRYEIKWRGLDHKFNTWIPREELLDKGFQKLVSQFDDLEASREGAGQRDTSANIIRKHLEDIGLDGDIAQYNEIAGLSGGKLCLSPACNVACLWNNPQVSLFFNNPPSNFLDRDALGSLTVALRDWAGVVIISHNEEFVNILCPEIWNISEGRMTHKGKAAVVEDAFADFKSPKGSGSNTAVRSRMQSPVASAAATPAAGGAEDKGTPAVPGVKRKKMTRNQLKTQKGRRRQRKLHWPQPEEILVTCISLSKLYKFASLEVRSLSIRALSMNVVAVRI</sequence>
<dbReference type="EMBL" id="WHVB01000005">
    <property type="protein sequence ID" value="KAF8482595.1"/>
    <property type="molecule type" value="Genomic_DNA"/>
</dbReference>
<dbReference type="CDD" id="cd18626">
    <property type="entry name" value="CD_eEF3"/>
    <property type="match status" value="1"/>
</dbReference>
<dbReference type="InterPro" id="IPR000953">
    <property type="entry name" value="Chromo/chromo_shadow_dom"/>
</dbReference>
<keyword evidence="2" id="KW-0677">Repeat</keyword>
<dbReference type="GO" id="GO:0006338">
    <property type="term" value="P:chromatin remodeling"/>
    <property type="evidence" value="ECO:0007669"/>
    <property type="project" value="UniProtKB-ARBA"/>
</dbReference>
<protein>
    <recommendedName>
        <fullName evidence="4">Chromo domain-containing protein</fullName>
    </recommendedName>
</protein>
<dbReference type="Gene3D" id="3.40.50.300">
    <property type="entry name" value="P-loop containing nucleotide triphosphate hydrolases"/>
    <property type="match status" value="1"/>
</dbReference>
<evidence type="ECO:0000256" key="3">
    <source>
        <dbReference type="SAM" id="MobiDB-lite"/>
    </source>
</evidence>
<evidence type="ECO:0000313" key="6">
    <source>
        <dbReference type="Proteomes" id="UP000759537"/>
    </source>
</evidence>
<evidence type="ECO:0000259" key="4">
    <source>
        <dbReference type="PROSITE" id="PS50013"/>
    </source>
</evidence>
<feature type="domain" description="Chromo" evidence="4">
    <location>
        <begin position="93"/>
        <end position="155"/>
    </location>
</feature>
<dbReference type="GO" id="GO:0005524">
    <property type="term" value="F:ATP binding"/>
    <property type="evidence" value="ECO:0007669"/>
    <property type="project" value="TreeGrafter"/>
</dbReference>
<dbReference type="SMART" id="SM00298">
    <property type="entry name" value="CHROMO"/>
    <property type="match status" value="1"/>
</dbReference>
<comment type="caution">
    <text evidence="5">The sequence shown here is derived from an EMBL/GenBank/DDBJ whole genome shotgun (WGS) entry which is preliminary data.</text>
</comment>
<feature type="region of interest" description="Disordered" evidence="3">
    <location>
        <begin position="281"/>
        <end position="343"/>
    </location>
</feature>
<reference evidence="5" key="1">
    <citation type="submission" date="2019-10" db="EMBL/GenBank/DDBJ databases">
        <authorList>
            <consortium name="DOE Joint Genome Institute"/>
            <person name="Kuo A."/>
            <person name="Miyauchi S."/>
            <person name="Kiss E."/>
            <person name="Drula E."/>
            <person name="Kohler A."/>
            <person name="Sanchez-Garcia M."/>
            <person name="Andreopoulos B."/>
            <person name="Barry K.W."/>
            <person name="Bonito G."/>
            <person name="Buee M."/>
            <person name="Carver A."/>
            <person name="Chen C."/>
            <person name="Cichocki N."/>
            <person name="Clum A."/>
            <person name="Culley D."/>
            <person name="Crous P.W."/>
            <person name="Fauchery L."/>
            <person name="Girlanda M."/>
            <person name="Hayes R."/>
            <person name="Keri Z."/>
            <person name="LaButti K."/>
            <person name="Lipzen A."/>
            <person name="Lombard V."/>
            <person name="Magnuson J."/>
            <person name="Maillard F."/>
            <person name="Morin E."/>
            <person name="Murat C."/>
            <person name="Nolan M."/>
            <person name="Ohm R."/>
            <person name="Pangilinan J."/>
            <person name="Pereira M."/>
            <person name="Perotto S."/>
            <person name="Peter M."/>
            <person name="Riley R."/>
            <person name="Sitrit Y."/>
            <person name="Stielow B."/>
            <person name="Szollosi G."/>
            <person name="Zifcakova L."/>
            <person name="Stursova M."/>
            <person name="Spatafora J.W."/>
            <person name="Tedersoo L."/>
            <person name="Vaario L.-M."/>
            <person name="Yamada A."/>
            <person name="Yan M."/>
            <person name="Wang P."/>
            <person name="Xu J."/>
            <person name="Bruns T."/>
            <person name="Baldrian P."/>
            <person name="Vilgalys R."/>
            <person name="Henrissat B."/>
            <person name="Grigoriev I.V."/>
            <person name="Hibbett D."/>
            <person name="Nagy L.G."/>
            <person name="Martin F.M."/>
        </authorList>
    </citation>
    <scope>NUCLEOTIDE SEQUENCE</scope>
    <source>
        <strain evidence="5">Prilba</strain>
    </source>
</reference>
<evidence type="ECO:0000313" key="5">
    <source>
        <dbReference type="EMBL" id="KAF8482595.1"/>
    </source>
</evidence>
<feature type="compositionally biased region" description="Basic residues" evidence="3">
    <location>
        <begin position="334"/>
        <end position="343"/>
    </location>
</feature>
<dbReference type="Pfam" id="PF00385">
    <property type="entry name" value="Chromo"/>
    <property type="match status" value="1"/>
</dbReference>
<dbReference type="Gene3D" id="2.40.50.990">
    <property type="match status" value="1"/>
</dbReference>
<dbReference type="AlphaFoldDB" id="A0A9P5MZF9"/>
<dbReference type="InterPro" id="IPR027417">
    <property type="entry name" value="P-loop_NTPase"/>
</dbReference>
<organism evidence="5 6">
    <name type="scientific">Russula ochroleuca</name>
    <dbReference type="NCBI Taxonomy" id="152965"/>
    <lineage>
        <taxon>Eukaryota</taxon>
        <taxon>Fungi</taxon>
        <taxon>Dikarya</taxon>
        <taxon>Basidiomycota</taxon>
        <taxon>Agaricomycotina</taxon>
        <taxon>Agaricomycetes</taxon>
        <taxon>Russulales</taxon>
        <taxon>Russulaceae</taxon>
        <taxon>Russula</taxon>
    </lineage>
</organism>
<dbReference type="InterPro" id="IPR016197">
    <property type="entry name" value="Chromo-like_dom_sf"/>
</dbReference>
<dbReference type="PANTHER" id="PTHR19211:SF14">
    <property type="entry name" value="ATP-BINDING CASSETTE SUB-FAMILY F MEMBER 1"/>
    <property type="match status" value="1"/>
</dbReference>
<dbReference type="InterPro" id="IPR023780">
    <property type="entry name" value="Chromo_domain"/>
</dbReference>